<dbReference type="EMBL" id="VTOX01000003">
    <property type="protein sequence ID" value="NKE66526.1"/>
    <property type="molecule type" value="Genomic_DNA"/>
</dbReference>
<dbReference type="GO" id="GO:0009279">
    <property type="term" value="C:cell outer membrane"/>
    <property type="evidence" value="ECO:0007669"/>
    <property type="project" value="UniProtKB-SubCell"/>
</dbReference>
<keyword evidence="9 10" id="KW-0998">Cell outer membrane</keyword>
<feature type="domain" description="TonB-dependent receptor plug" evidence="15">
    <location>
        <begin position="59"/>
        <end position="168"/>
    </location>
</feature>
<evidence type="ECO:0000256" key="2">
    <source>
        <dbReference type="ARBA" id="ARBA00009810"/>
    </source>
</evidence>
<feature type="domain" description="TonB-dependent receptor-like beta-barrel" evidence="14">
    <location>
        <begin position="245"/>
        <end position="605"/>
    </location>
</feature>
<evidence type="ECO:0000256" key="7">
    <source>
        <dbReference type="ARBA" id="ARBA00023136"/>
    </source>
</evidence>
<accession>A0A7X6DG36</accession>
<keyword evidence="3 10" id="KW-0813">Transport</keyword>
<dbReference type="InterPro" id="IPR012910">
    <property type="entry name" value="Plug_dom"/>
</dbReference>
<dbReference type="Proteomes" id="UP000521868">
    <property type="component" value="Unassembled WGS sequence"/>
</dbReference>
<name>A0A7X6DG36_9BURK</name>
<evidence type="ECO:0000256" key="11">
    <source>
        <dbReference type="RuleBase" id="RU003357"/>
    </source>
</evidence>
<evidence type="ECO:0000256" key="8">
    <source>
        <dbReference type="ARBA" id="ARBA00023170"/>
    </source>
</evidence>
<keyword evidence="13" id="KW-0732">Signal</keyword>
<evidence type="ECO:0000256" key="10">
    <source>
        <dbReference type="PROSITE-ProRule" id="PRU01360"/>
    </source>
</evidence>
<evidence type="ECO:0000256" key="1">
    <source>
        <dbReference type="ARBA" id="ARBA00004571"/>
    </source>
</evidence>
<evidence type="ECO:0000256" key="6">
    <source>
        <dbReference type="ARBA" id="ARBA00023077"/>
    </source>
</evidence>
<evidence type="ECO:0000256" key="4">
    <source>
        <dbReference type="ARBA" id="ARBA00022452"/>
    </source>
</evidence>
<evidence type="ECO:0000256" key="12">
    <source>
        <dbReference type="SAM" id="MobiDB-lite"/>
    </source>
</evidence>
<dbReference type="InterPro" id="IPR036942">
    <property type="entry name" value="Beta-barrel_TonB_sf"/>
</dbReference>
<dbReference type="Gene3D" id="2.40.170.20">
    <property type="entry name" value="TonB-dependent receptor, beta-barrel domain"/>
    <property type="match status" value="1"/>
</dbReference>
<comment type="similarity">
    <text evidence="2 10 11">Belongs to the TonB-dependent receptor family.</text>
</comment>
<dbReference type="SUPFAM" id="SSF56935">
    <property type="entry name" value="Porins"/>
    <property type="match status" value="1"/>
</dbReference>
<sequence length="634" mass="67876">MKSSPKKSMHAALGALLALATIHAADATQLAALGNLADLSLEQLTTIEVTSVSGRPQTLRSAAASVYVITADEMRRSAATSLPEALRLAPNLQVARLNAGQYAISARGFNNAIANKLLVLVDGRTIYSTLFAGVFWDFHDVPLDDIERIEVISGPGGTIWGANAVNGIINVVTRPAAATQGPRVAATRSHAGGEQVARWGGRLGTSHVRLYGMAIDRNNTSLASGVERPDASSKKQAGFRADFDGGGHQLTVQGDVFSAGDLPATNLAPKMHGGNLLARWDRRLADGSAFRLQAAWDLYARDETTTFRNEARTFDLGFTHEPAVAAGHHLLWGAGYRSGRDANDPSPVVAFVPAERTLAWWNIFVQDEIALADGVQLTLGAKAERNSYTGVELLPTARLAYTHAGGATTWAALSRAVRAPSRIDREFFFPGRAPFAIAGGPQFDSETATVAEAGHRGAIGENLSYDLAVFRQQYKGLRGGSDAVPTTIQNRIEGHADGVEAWGTWQASPGWRLSAGYLRLDKKLAYASSPPATATTGIANLGNDPRSQWKVRSQLDLGSNVALDLTARRVGALPAPAVPAYTELDARLAWTVRRDLEVSLLGQNLLHSSHVEFNAPAAASQIRRRLFLRLVWQP</sequence>
<feature type="chain" id="PRO_5030876607" evidence="13">
    <location>
        <begin position="25"/>
        <end position="634"/>
    </location>
</feature>
<reference evidence="16 17" key="1">
    <citation type="journal article" date="2020" name="Nature">
        <title>Bacterial chemolithoautotrophy via manganese oxidation.</title>
        <authorList>
            <person name="Yu H."/>
            <person name="Leadbetter J.R."/>
        </authorList>
    </citation>
    <scope>NUCLEOTIDE SEQUENCE [LARGE SCALE GENOMIC DNA]</scope>
    <source>
        <strain evidence="16 17">RBP-1</strain>
    </source>
</reference>
<evidence type="ECO:0000256" key="13">
    <source>
        <dbReference type="SAM" id="SignalP"/>
    </source>
</evidence>
<comment type="caution">
    <text evidence="16">The sequence shown here is derived from an EMBL/GenBank/DDBJ whole genome shotgun (WGS) entry which is preliminary data.</text>
</comment>
<dbReference type="PANTHER" id="PTHR30069:SF27">
    <property type="entry name" value="BLL4766 PROTEIN"/>
    <property type="match status" value="1"/>
</dbReference>
<evidence type="ECO:0000256" key="3">
    <source>
        <dbReference type="ARBA" id="ARBA00022448"/>
    </source>
</evidence>
<protein>
    <submittedName>
        <fullName evidence="16">TonB-dependent receptor plug domain-containing protein</fullName>
    </submittedName>
</protein>
<keyword evidence="8 16" id="KW-0675">Receptor</keyword>
<keyword evidence="7 10" id="KW-0472">Membrane</keyword>
<dbReference type="Pfam" id="PF00593">
    <property type="entry name" value="TonB_dep_Rec_b-barrel"/>
    <property type="match status" value="1"/>
</dbReference>
<comment type="subcellular location">
    <subcellularLocation>
        <location evidence="1 10">Cell outer membrane</location>
        <topology evidence="1 10">Multi-pass membrane protein</topology>
    </subcellularLocation>
</comment>
<evidence type="ECO:0000259" key="14">
    <source>
        <dbReference type="Pfam" id="PF00593"/>
    </source>
</evidence>
<evidence type="ECO:0000256" key="9">
    <source>
        <dbReference type="ARBA" id="ARBA00023237"/>
    </source>
</evidence>
<dbReference type="Pfam" id="PF07715">
    <property type="entry name" value="Plug"/>
    <property type="match status" value="1"/>
</dbReference>
<evidence type="ECO:0000259" key="15">
    <source>
        <dbReference type="Pfam" id="PF07715"/>
    </source>
</evidence>
<dbReference type="GO" id="GO:0015344">
    <property type="term" value="F:siderophore uptake transmembrane transporter activity"/>
    <property type="evidence" value="ECO:0007669"/>
    <property type="project" value="TreeGrafter"/>
</dbReference>
<keyword evidence="5 10" id="KW-0812">Transmembrane</keyword>
<dbReference type="AlphaFoldDB" id="A0A7X6DG36"/>
<evidence type="ECO:0000313" key="17">
    <source>
        <dbReference type="Proteomes" id="UP000521868"/>
    </source>
</evidence>
<dbReference type="PANTHER" id="PTHR30069">
    <property type="entry name" value="TONB-DEPENDENT OUTER MEMBRANE RECEPTOR"/>
    <property type="match status" value="1"/>
</dbReference>
<proteinExistence type="inferred from homology"/>
<dbReference type="InterPro" id="IPR000531">
    <property type="entry name" value="Beta-barrel_TonB"/>
</dbReference>
<feature type="region of interest" description="Disordered" evidence="12">
    <location>
        <begin position="222"/>
        <end position="245"/>
    </location>
</feature>
<dbReference type="PROSITE" id="PS52016">
    <property type="entry name" value="TONB_DEPENDENT_REC_3"/>
    <property type="match status" value="1"/>
</dbReference>
<keyword evidence="4 10" id="KW-1134">Transmembrane beta strand</keyword>
<dbReference type="GO" id="GO:0044718">
    <property type="term" value="P:siderophore transmembrane transport"/>
    <property type="evidence" value="ECO:0007669"/>
    <property type="project" value="TreeGrafter"/>
</dbReference>
<organism evidence="16 17">
    <name type="scientific">Ramlibacter lithotrophicus</name>
    <dbReference type="NCBI Taxonomy" id="2606681"/>
    <lineage>
        <taxon>Bacteria</taxon>
        <taxon>Pseudomonadati</taxon>
        <taxon>Pseudomonadota</taxon>
        <taxon>Betaproteobacteria</taxon>
        <taxon>Burkholderiales</taxon>
        <taxon>Comamonadaceae</taxon>
        <taxon>Ramlibacter</taxon>
    </lineage>
</organism>
<evidence type="ECO:0000256" key="5">
    <source>
        <dbReference type="ARBA" id="ARBA00022692"/>
    </source>
</evidence>
<dbReference type="RefSeq" id="WP_168107627.1">
    <property type="nucleotide sequence ID" value="NZ_VTOX01000003.1"/>
</dbReference>
<gene>
    <name evidence="16" type="ORF">RAMLITH_11895</name>
</gene>
<keyword evidence="17" id="KW-1185">Reference proteome</keyword>
<evidence type="ECO:0000313" key="16">
    <source>
        <dbReference type="EMBL" id="NKE66526.1"/>
    </source>
</evidence>
<keyword evidence="6 11" id="KW-0798">TonB box</keyword>
<dbReference type="InterPro" id="IPR039426">
    <property type="entry name" value="TonB-dep_rcpt-like"/>
</dbReference>
<dbReference type="Gene3D" id="2.170.130.10">
    <property type="entry name" value="TonB-dependent receptor, plug domain"/>
    <property type="match status" value="1"/>
</dbReference>
<feature type="signal peptide" evidence="13">
    <location>
        <begin position="1"/>
        <end position="24"/>
    </location>
</feature>
<dbReference type="InterPro" id="IPR037066">
    <property type="entry name" value="Plug_dom_sf"/>
</dbReference>